<evidence type="ECO:0000256" key="1">
    <source>
        <dbReference type="ARBA" id="ARBA00023015"/>
    </source>
</evidence>
<dbReference type="PROSITE" id="PS00041">
    <property type="entry name" value="HTH_ARAC_FAMILY_1"/>
    <property type="match status" value="1"/>
</dbReference>
<organism evidence="6 7">
    <name type="scientific">Luteimonas viscosa</name>
    <dbReference type="NCBI Taxonomy" id="1132694"/>
    <lineage>
        <taxon>Bacteria</taxon>
        <taxon>Pseudomonadati</taxon>
        <taxon>Pseudomonadota</taxon>
        <taxon>Gammaproteobacteria</taxon>
        <taxon>Lysobacterales</taxon>
        <taxon>Lysobacteraceae</taxon>
        <taxon>Luteimonas</taxon>
    </lineage>
</organism>
<dbReference type="GO" id="GO:0003700">
    <property type="term" value="F:DNA-binding transcription factor activity"/>
    <property type="evidence" value="ECO:0007669"/>
    <property type="project" value="InterPro"/>
</dbReference>
<accession>A0A5D4XUE4</accession>
<dbReference type="EMBL" id="VTFT01000001">
    <property type="protein sequence ID" value="TYT26612.1"/>
    <property type="molecule type" value="Genomic_DNA"/>
</dbReference>
<reference evidence="6 7" key="1">
    <citation type="submission" date="2019-08" db="EMBL/GenBank/DDBJ databases">
        <title>Luteimonas viscosus sp. nov., isolated from soil of a sunflower field.</title>
        <authorList>
            <person name="Jianli Z."/>
            <person name="Ying Z."/>
        </authorList>
    </citation>
    <scope>NUCLEOTIDE SEQUENCE [LARGE SCALE GENOMIC DNA]</scope>
    <source>
        <strain evidence="6 7">XBU10</strain>
    </source>
</reference>
<feature type="transmembrane region" description="Helical" evidence="4">
    <location>
        <begin position="158"/>
        <end position="180"/>
    </location>
</feature>
<feature type="transmembrane region" description="Helical" evidence="4">
    <location>
        <begin position="119"/>
        <end position="138"/>
    </location>
</feature>
<feature type="transmembrane region" description="Helical" evidence="4">
    <location>
        <begin position="65"/>
        <end position="85"/>
    </location>
</feature>
<dbReference type="OrthoDB" id="345413at2"/>
<keyword evidence="7" id="KW-1185">Reference proteome</keyword>
<evidence type="ECO:0000256" key="2">
    <source>
        <dbReference type="ARBA" id="ARBA00023125"/>
    </source>
</evidence>
<dbReference type="PROSITE" id="PS01124">
    <property type="entry name" value="HTH_ARAC_FAMILY_2"/>
    <property type="match status" value="1"/>
</dbReference>
<feature type="domain" description="HTH araC/xylS-type" evidence="5">
    <location>
        <begin position="250"/>
        <end position="355"/>
    </location>
</feature>
<dbReference type="Pfam" id="PF12833">
    <property type="entry name" value="HTH_18"/>
    <property type="match status" value="1"/>
</dbReference>
<feature type="transmembrane region" description="Helical" evidence="4">
    <location>
        <begin position="36"/>
        <end position="53"/>
    </location>
</feature>
<dbReference type="SUPFAM" id="SSF46689">
    <property type="entry name" value="Homeodomain-like"/>
    <property type="match status" value="1"/>
</dbReference>
<dbReference type="PANTHER" id="PTHR43280:SF29">
    <property type="entry name" value="ARAC-FAMILY TRANSCRIPTIONAL REGULATOR"/>
    <property type="match status" value="1"/>
</dbReference>
<name>A0A5D4XUE4_9GAMM</name>
<keyword evidence="1" id="KW-0805">Transcription regulation</keyword>
<evidence type="ECO:0000313" key="6">
    <source>
        <dbReference type="EMBL" id="TYT26612.1"/>
    </source>
</evidence>
<keyword evidence="4" id="KW-1133">Transmembrane helix</keyword>
<dbReference type="InterPro" id="IPR009057">
    <property type="entry name" value="Homeodomain-like_sf"/>
</dbReference>
<evidence type="ECO:0000256" key="3">
    <source>
        <dbReference type="ARBA" id="ARBA00023163"/>
    </source>
</evidence>
<keyword evidence="4" id="KW-0472">Membrane</keyword>
<dbReference type="InterPro" id="IPR018062">
    <property type="entry name" value="HTH_AraC-typ_CS"/>
</dbReference>
<proteinExistence type="predicted"/>
<keyword evidence="4" id="KW-0812">Transmembrane</keyword>
<dbReference type="SMART" id="SM00342">
    <property type="entry name" value="HTH_ARAC"/>
    <property type="match status" value="1"/>
</dbReference>
<dbReference type="AlphaFoldDB" id="A0A5D4XUE4"/>
<gene>
    <name evidence="6" type="ORF">FZO89_10290</name>
</gene>
<sequence length="361" mass="39242">MLALDVIVRVAAATLWLLLAARLLRAVPRERLVRWFVPLALAMAGFLAGNTPFAQASLPGVAGDVAGLLSGSAAVFLWWYCLALFDDGFRFGPPQALVALAWWPLMLLDRGWLGDRFAGVGLSWGLVALGLGMCAHLVARLLRDREGDLVEARRRGRLWVVAALLGLLLTDLLADIALGFEWKPAGFTLAQNLALLAIGWHLARRWLRTDIAGLTYREAAPPAAPPLQHATGPAAAPAPAPPAADAALLQRLWQLIEVERIHRDPALTVAAFAARMGAPEPEVRRLVNRHLGWRHFRSFLNHHRLQDAKAALADPARADRKILAIAFDAGFASLPSFNRAFREAEGIAPGEYRARVLASAD</sequence>
<dbReference type="Gene3D" id="1.10.10.60">
    <property type="entry name" value="Homeodomain-like"/>
    <property type="match status" value="1"/>
</dbReference>
<feature type="transmembrane region" description="Helical" evidence="4">
    <location>
        <begin position="6"/>
        <end position="24"/>
    </location>
</feature>
<keyword evidence="2" id="KW-0238">DNA-binding</keyword>
<dbReference type="GO" id="GO:0043565">
    <property type="term" value="F:sequence-specific DNA binding"/>
    <property type="evidence" value="ECO:0007669"/>
    <property type="project" value="InterPro"/>
</dbReference>
<protein>
    <submittedName>
        <fullName evidence="6">AraC family transcriptional regulator</fullName>
    </submittedName>
</protein>
<evidence type="ECO:0000259" key="5">
    <source>
        <dbReference type="PROSITE" id="PS01124"/>
    </source>
</evidence>
<dbReference type="InterPro" id="IPR018060">
    <property type="entry name" value="HTH_AraC"/>
</dbReference>
<dbReference type="Proteomes" id="UP000324973">
    <property type="component" value="Unassembled WGS sequence"/>
</dbReference>
<comment type="caution">
    <text evidence="6">The sequence shown here is derived from an EMBL/GenBank/DDBJ whole genome shotgun (WGS) entry which is preliminary data.</text>
</comment>
<evidence type="ECO:0000313" key="7">
    <source>
        <dbReference type="Proteomes" id="UP000324973"/>
    </source>
</evidence>
<evidence type="ECO:0000256" key="4">
    <source>
        <dbReference type="SAM" id="Phobius"/>
    </source>
</evidence>
<dbReference type="RefSeq" id="WP_149103167.1">
    <property type="nucleotide sequence ID" value="NZ_VTFT01000001.1"/>
</dbReference>
<keyword evidence="3" id="KW-0804">Transcription</keyword>
<dbReference type="PANTHER" id="PTHR43280">
    <property type="entry name" value="ARAC-FAMILY TRANSCRIPTIONAL REGULATOR"/>
    <property type="match status" value="1"/>
</dbReference>